<protein>
    <submittedName>
        <fullName evidence="1">Uncharacterized protein</fullName>
    </submittedName>
</protein>
<dbReference type="KEGG" id="thal:A1OE_977"/>
<dbReference type="AlphaFoldDB" id="K7Z530"/>
<keyword evidence="2" id="KW-1185">Reference proteome</keyword>
<sequence length="73" mass="8527">MQITKEHDLLPANIADYSSIVIRYVNFLGVFPTLERFQKNKYVDEAIFKVVRKEACNINKRVDLFLLRAIALL</sequence>
<gene>
    <name evidence="1" type="ORF">A1OE_977</name>
</gene>
<accession>K7Z530</accession>
<evidence type="ECO:0000313" key="1">
    <source>
        <dbReference type="EMBL" id="AFX99158.1"/>
    </source>
</evidence>
<dbReference type="EMBL" id="CP003539">
    <property type="protein sequence ID" value="AFX99158.1"/>
    <property type="molecule type" value="Genomic_DNA"/>
</dbReference>
<dbReference type="Proteomes" id="UP000010077">
    <property type="component" value="Chromosome"/>
</dbReference>
<dbReference type="HOGENOM" id="CLU_2697733_0_0_5"/>
<proteinExistence type="predicted"/>
<organism evidence="1 2">
    <name type="scientific">Candidatus Endolissoclinum faulkneri L2</name>
    <dbReference type="NCBI Taxonomy" id="1193729"/>
    <lineage>
        <taxon>Bacteria</taxon>
        <taxon>Pseudomonadati</taxon>
        <taxon>Pseudomonadota</taxon>
        <taxon>Alphaproteobacteria</taxon>
        <taxon>Rhodospirillales</taxon>
        <taxon>Rhodospirillaceae</taxon>
        <taxon>Candidatus Endolissoclinum</taxon>
    </lineage>
</organism>
<reference evidence="1 2" key="1">
    <citation type="journal article" date="2012" name="Proc. Natl. Acad. Sci. U.S.A.">
        <title>Genome streamlining and chemical defense in a coral reef symbiosis.</title>
        <authorList>
            <person name="Kwan J.C."/>
            <person name="Donia M.S."/>
            <person name="Han A.W."/>
            <person name="Hirose E."/>
            <person name="Haygood M.G."/>
            <person name="Schmidt E.W."/>
        </authorList>
    </citation>
    <scope>NUCLEOTIDE SEQUENCE [LARGE SCALE GENOMIC DNA]</scope>
    <source>
        <strain evidence="1 2">L2</strain>
    </source>
</reference>
<evidence type="ECO:0000313" key="2">
    <source>
        <dbReference type="Proteomes" id="UP000010077"/>
    </source>
</evidence>
<name>K7Z530_9PROT</name>